<organism evidence="3 4">
    <name type="scientific">Reticulomyxa filosa</name>
    <dbReference type="NCBI Taxonomy" id="46433"/>
    <lineage>
        <taxon>Eukaryota</taxon>
        <taxon>Sar</taxon>
        <taxon>Rhizaria</taxon>
        <taxon>Retaria</taxon>
        <taxon>Foraminifera</taxon>
        <taxon>Monothalamids</taxon>
        <taxon>Reticulomyxidae</taxon>
        <taxon>Reticulomyxa</taxon>
    </lineage>
</organism>
<proteinExistence type="predicted"/>
<dbReference type="GO" id="GO:0047777">
    <property type="term" value="F:(S)-citramalyl-CoA lyase activity"/>
    <property type="evidence" value="ECO:0007669"/>
    <property type="project" value="TreeGrafter"/>
</dbReference>
<dbReference type="Pfam" id="PF03328">
    <property type="entry name" value="HpcH_HpaI"/>
    <property type="match status" value="1"/>
</dbReference>
<dbReference type="OrthoDB" id="1773at2759"/>
<name>X6LUR4_RETFI</name>
<accession>X6LUR4</accession>
<dbReference type="InterPro" id="IPR005000">
    <property type="entry name" value="Aldolase/citrate-lyase_domain"/>
</dbReference>
<evidence type="ECO:0000313" key="3">
    <source>
        <dbReference type="EMBL" id="ETO05678.1"/>
    </source>
</evidence>
<dbReference type="PANTHER" id="PTHR11105">
    <property type="entry name" value="CITRATE LYASE SUBUNIT BETA-RELATED"/>
    <property type="match status" value="1"/>
</dbReference>
<evidence type="ECO:0000259" key="2">
    <source>
        <dbReference type="Pfam" id="PF03328"/>
    </source>
</evidence>
<protein>
    <submittedName>
        <fullName evidence="3">Citrate lyase beta like protein</fullName>
    </submittedName>
</protein>
<sequence length="279" mass="32386">MCALTYLSVDSAHSICKASSRLSAIIFGGDDFAAALGAVRTPTNHELWFARNQVLLHSKANELQCIDIVNIHLKDEQRFERECKEGFEMGFDGKQPVAQKLFSPPKEKIEWAQKVVTKFEKEISAGVGAFEMDGTMIDMPTVKQAQHLVQRAKVFFQKHQKFIHIRLLYLQLNSKFHKQKINLFEQITAITITICCHARYFNQMRNEMTTDRSSVQMIVIYSKKTQTHFCCLYLNFLKYVYILGMNKKKLREARATTNKVKNDIYKLKNNGFVVKWMNR</sequence>
<dbReference type="GO" id="GO:0046872">
    <property type="term" value="F:metal ion binding"/>
    <property type="evidence" value="ECO:0007669"/>
    <property type="project" value="UniProtKB-KW"/>
</dbReference>
<keyword evidence="4" id="KW-1185">Reference proteome</keyword>
<dbReference type="InterPro" id="IPR040442">
    <property type="entry name" value="Pyrv_kinase-like_dom_sf"/>
</dbReference>
<dbReference type="AlphaFoldDB" id="X6LUR4"/>
<dbReference type="EMBL" id="ASPP01027864">
    <property type="protein sequence ID" value="ETO05678.1"/>
    <property type="molecule type" value="Genomic_DNA"/>
</dbReference>
<dbReference type="InterPro" id="IPR015813">
    <property type="entry name" value="Pyrv/PenolPyrv_kinase-like_dom"/>
</dbReference>
<dbReference type="Proteomes" id="UP000023152">
    <property type="component" value="Unassembled WGS sequence"/>
</dbReference>
<dbReference type="Gene3D" id="3.20.20.60">
    <property type="entry name" value="Phosphoenolpyruvate-binding domains"/>
    <property type="match status" value="1"/>
</dbReference>
<keyword evidence="1" id="KW-0479">Metal-binding</keyword>
<feature type="domain" description="HpcH/HpaI aldolase/citrate lyase" evidence="2">
    <location>
        <begin position="8"/>
        <end position="95"/>
    </location>
</feature>
<gene>
    <name evidence="3" type="ORF">RFI_31717</name>
</gene>
<keyword evidence="3" id="KW-0456">Lyase</keyword>
<comment type="caution">
    <text evidence="3">The sequence shown here is derived from an EMBL/GenBank/DDBJ whole genome shotgun (WGS) entry which is preliminary data.</text>
</comment>
<dbReference type="InterPro" id="IPR040186">
    <property type="entry name" value="Citramalyl-CoA_lyase"/>
</dbReference>
<dbReference type="SUPFAM" id="SSF51621">
    <property type="entry name" value="Phosphoenolpyruvate/pyruvate domain"/>
    <property type="match status" value="1"/>
</dbReference>
<evidence type="ECO:0000313" key="4">
    <source>
        <dbReference type="Proteomes" id="UP000023152"/>
    </source>
</evidence>
<evidence type="ECO:0000256" key="1">
    <source>
        <dbReference type="ARBA" id="ARBA00022723"/>
    </source>
</evidence>
<reference evidence="3 4" key="1">
    <citation type="journal article" date="2013" name="Curr. Biol.">
        <title>The Genome of the Foraminiferan Reticulomyxa filosa.</title>
        <authorList>
            <person name="Glockner G."/>
            <person name="Hulsmann N."/>
            <person name="Schleicher M."/>
            <person name="Noegel A.A."/>
            <person name="Eichinger L."/>
            <person name="Gallinger C."/>
            <person name="Pawlowski J."/>
            <person name="Sierra R."/>
            <person name="Euteneuer U."/>
            <person name="Pillet L."/>
            <person name="Moustafa A."/>
            <person name="Platzer M."/>
            <person name="Groth M."/>
            <person name="Szafranski K."/>
            <person name="Schliwa M."/>
        </authorList>
    </citation>
    <scope>NUCLEOTIDE SEQUENCE [LARGE SCALE GENOMIC DNA]</scope>
</reference>
<dbReference type="PANTHER" id="PTHR11105:SF0">
    <property type="entry name" value="CITRAMALYL-COA LYASE, MITOCHONDRIAL"/>
    <property type="match status" value="1"/>
</dbReference>
<dbReference type="GO" id="GO:0106064">
    <property type="term" value="P:regulation of cobalamin metabolic process"/>
    <property type="evidence" value="ECO:0007669"/>
    <property type="project" value="TreeGrafter"/>
</dbReference>